<accession>A0ACC0JQB5</accession>
<evidence type="ECO:0000313" key="1">
    <source>
        <dbReference type="EMBL" id="KAI8426353.1"/>
    </source>
</evidence>
<organism evidence="1 2">
    <name type="scientific">Choristoneura fumiferana</name>
    <name type="common">Spruce budworm moth</name>
    <name type="synonym">Archips fumiferana</name>
    <dbReference type="NCBI Taxonomy" id="7141"/>
    <lineage>
        <taxon>Eukaryota</taxon>
        <taxon>Metazoa</taxon>
        <taxon>Ecdysozoa</taxon>
        <taxon>Arthropoda</taxon>
        <taxon>Hexapoda</taxon>
        <taxon>Insecta</taxon>
        <taxon>Pterygota</taxon>
        <taxon>Neoptera</taxon>
        <taxon>Endopterygota</taxon>
        <taxon>Lepidoptera</taxon>
        <taxon>Glossata</taxon>
        <taxon>Ditrysia</taxon>
        <taxon>Tortricoidea</taxon>
        <taxon>Tortricidae</taxon>
        <taxon>Tortricinae</taxon>
        <taxon>Choristoneura</taxon>
    </lineage>
</organism>
<proteinExistence type="predicted"/>
<protein>
    <submittedName>
        <fullName evidence="1">Uncharacterized protein</fullName>
    </submittedName>
</protein>
<gene>
    <name evidence="1" type="ORF">MSG28_005206</name>
</gene>
<dbReference type="EMBL" id="CM046108">
    <property type="protein sequence ID" value="KAI8426353.1"/>
    <property type="molecule type" value="Genomic_DNA"/>
</dbReference>
<evidence type="ECO:0000313" key="2">
    <source>
        <dbReference type="Proteomes" id="UP001064048"/>
    </source>
</evidence>
<reference evidence="1 2" key="1">
    <citation type="journal article" date="2022" name="Genome Biol. Evol.">
        <title>The Spruce Budworm Genome: Reconstructing the Evolutionary History of Antifreeze Proteins.</title>
        <authorList>
            <person name="Beliveau C."/>
            <person name="Gagne P."/>
            <person name="Picq S."/>
            <person name="Vernygora O."/>
            <person name="Keeling C.I."/>
            <person name="Pinkney K."/>
            <person name="Doucet D."/>
            <person name="Wen F."/>
            <person name="Johnston J.S."/>
            <person name="Maaroufi H."/>
            <person name="Boyle B."/>
            <person name="Laroche J."/>
            <person name="Dewar K."/>
            <person name="Juretic N."/>
            <person name="Blackburn G."/>
            <person name="Nisole A."/>
            <person name="Brunet B."/>
            <person name="Brandao M."/>
            <person name="Lumley L."/>
            <person name="Duan J."/>
            <person name="Quan G."/>
            <person name="Lucarotti C.J."/>
            <person name="Roe A.D."/>
            <person name="Sperling F.A.H."/>
            <person name="Levesque R.C."/>
            <person name="Cusson M."/>
        </authorList>
    </citation>
    <scope>NUCLEOTIDE SEQUENCE [LARGE SCALE GENOMIC DNA]</scope>
    <source>
        <strain evidence="1">Glfc:IPQL:Cfum</strain>
    </source>
</reference>
<keyword evidence="2" id="KW-1185">Reference proteome</keyword>
<sequence length="91" mass="9157">MFKLIVIFAVAVGCPCAPAPGGLVAYSAPVVSPVQVVSPVASYVVSPAVSTYSAHSSSVVHNAPVYAVPVASAPLVHSVPLAYSSLHPVFV</sequence>
<name>A0ACC0JQB5_CHOFU</name>
<comment type="caution">
    <text evidence="1">The sequence shown here is derived from an EMBL/GenBank/DDBJ whole genome shotgun (WGS) entry which is preliminary data.</text>
</comment>
<dbReference type="Proteomes" id="UP001064048">
    <property type="component" value="Chromosome 8"/>
</dbReference>